<dbReference type="PANTHER" id="PTHR42918">
    <property type="entry name" value="LYSYL-TRNA SYNTHETASE"/>
    <property type="match status" value="1"/>
</dbReference>
<feature type="domain" description="Aminoacyl-transfer RNA synthetases class-II family profile" evidence="4">
    <location>
        <begin position="18"/>
        <end position="308"/>
    </location>
</feature>
<dbReference type="RefSeq" id="WP_080530417.1">
    <property type="nucleotide sequence ID" value="NZ_CP012331.1"/>
</dbReference>
<dbReference type="GO" id="GO:0005524">
    <property type="term" value="F:ATP binding"/>
    <property type="evidence" value="ECO:0007669"/>
    <property type="project" value="UniProtKB-KW"/>
</dbReference>
<dbReference type="EMBL" id="JAJVKT010000014">
    <property type="protein sequence ID" value="MCE7509471.1"/>
    <property type="molecule type" value="Genomic_DNA"/>
</dbReference>
<dbReference type="InterPro" id="IPR004525">
    <property type="entry name" value="EpmA"/>
</dbReference>
<dbReference type="InterPro" id="IPR018149">
    <property type="entry name" value="Lys-tRNA-synth_II_C"/>
</dbReference>
<proteinExistence type="predicted"/>
<sequence length="312" mass="34253">MSSRIWQPAASLEAMKARAELLSTVRAFFDARGVLEVETPALAAHGVTDPHIHCIEVPGYGWLQSSPEYHMKRLLAAGSGPIYQLSRVFRHGEAGPRHNPEFTMLEWYRPDFSLEQLIDECLALLGQWLRRPNVIRPFRHLFAEVTGLDPLTCPPAALVAAAGEAGAPHGLDHRQSVDFLMATQVETALDPATLTVVTDFPAWAAALAQVREDEDGVPVARRFEIYHGGLELANGYQELTDAGEQARRFAADNQERAGHGDRAMAPDPHLLAALQTGLPSCSGVAMGVERLLMAIHGYRDIRQVLTFPTQRA</sequence>
<dbReference type="InterPro" id="IPR045864">
    <property type="entry name" value="aa-tRNA-synth_II/BPL/LPL"/>
</dbReference>
<organism evidence="5 6">
    <name type="scientific">Alloalcanivorax xenomutans</name>
    <dbReference type="NCBI Taxonomy" id="1094342"/>
    <lineage>
        <taxon>Bacteria</taxon>
        <taxon>Pseudomonadati</taxon>
        <taxon>Pseudomonadota</taxon>
        <taxon>Gammaproteobacteria</taxon>
        <taxon>Oceanospirillales</taxon>
        <taxon>Alcanivoracaceae</taxon>
        <taxon>Alloalcanivorax</taxon>
    </lineage>
</organism>
<comment type="caution">
    <text evidence="5">The sequence shown here is derived from an EMBL/GenBank/DDBJ whole genome shotgun (WGS) entry which is preliminary data.</text>
</comment>
<evidence type="ECO:0000313" key="5">
    <source>
        <dbReference type="EMBL" id="MCE7509471.1"/>
    </source>
</evidence>
<dbReference type="NCBIfam" id="NF006828">
    <property type="entry name" value="PRK09350.1"/>
    <property type="match status" value="1"/>
</dbReference>
<evidence type="ECO:0000256" key="3">
    <source>
        <dbReference type="ARBA" id="ARBA00022840"/>
    </source>
</evidence>
<dbReference type="SUPFAM" id="SSF55681">
    <property type="entry name" value="Class II aaRS and biotin synthetases"/>
    <property type="match status" value="1"/>
</dbReference>
<dbReference type="NCBIfam" id="TIGR00462">
    <property type="entry name" value="genX"/>
    <property type="match status" value="1"/>
</dbReference>
<dbReference type="GO" id="GO:0004824">
    <property type="term" value="F:lysine-tRNA ligase activity"/>
    <property type="evidence" value="ECO:0007669"/>
    <property type="project" value="InterPro"/>
</dbReference>
<reference evidence="5" key="1">
    <citation type="submission" date="2022-01" db="EMBL/GenBank/DDBJ databases">
        <authorList>
            <person name="Karlyshev A.V."/>
            <person name="Jaspars M."/>
        </authorList>
    </citation>
    <scope>NUCLEOTIDE SEQUENCE</scope>
    <source>
        <strain evidence="5">AGSA3-2</strain>
    </source>
</reference>
<keyword evidence="2" id="KW-0547">Nucleotide-binding</keyword>
<dbReference type="Proteomes" id="UP001107961">
    <property type="component" value="Unassembled WGS sequence"/>
</dbReference>
<evidence type="ECO:0000256" key="2">
    <source>
        <dbReference type="ARBA" id="ARBA00022741"/>
    </source>
</evidence>
<dbReference type="GO" id="GO:0000049">
    <property type="term" value="F:tRNA binding"/>
    <property type="evidence" value="ECO:0007669"/>
    <property type="project" value="TreeGrafter"/>
</dbReference>
<dbReference type="PROSITE" id="PS50862">
    <property type="entry name" value="AA_TRNA_LIGASE_II"/>
    <property type="match status" value="1"/>
</dbReference>
<dbReference type="InterPro" id="IPR006195">
    <property type="entry name" value="aa-tRNA-synth_II"/>
</dbReference>
<dbReference type="PRINTS" id="PR00982">
    <property type="entry name" value="TRNASYNTHLYS"/>
</dbReference>
<dbReference type="GO" id="GO:0005829">
    <property type="term" value="C:cytosol"/>
    <property type="evidence" value="ECO:0007669"/>
    <property type="project" value="TreeGrafter"/>
</dbReference>
<dbReference type="AlphaFoldDB" id="A0A9Q3W5A0"/>
<dbReference type="InterPro" id="IPR004364">
    <property type="entry name" value="Aa-tRNA-synt_II"/>
</dbReference>
<keyword evidence="6" id="KW-1185">Reference proteome</keyword>
<dbReference type="KEGG" id="axe:P40_03235"/>
<dbReference type="Pfam" id="PF00152">
    <property type="entry name" value="tRNA-synt_2"/>
    <property type="match status" value="1"/>
</dbReference>
<dbReference type="Gene3D" id="3.30.930.10">
    <property type="entry name" value="Bira Bifunctional Protein, Domain 2"/>
    <property type="match status" value="1"/>
</dbReference>
<keyword evidence="1" id="KW-0436">Ligase</keyword>
<keyword evidence="3" id="KW-0067">ATP-binding</keyword>
<evidence type="ECO:0000313" key="6">
    <source>
        <dbReference type="Proteomes" id="UP001107961"/>
    </source>
</evidence>
<dbReference type="PANTHER" id="PTHR42918:SF6">
    <property type="entry name" value="ELONGATION FACTOR P--(R)-BETA-LYSINE LIGASE"/>
    <property type="match status" value="1"/>
</dbReference>
<protein>
    <submittedName>
        <fullName evidence="5">EF-P lysine aminoacylase GenX</fullName>
    </submittedName>
</protein>
<dbReference type="GO" id="GO:0006430">
    <property type="term" value="P:lysyl-tRNA aminoacylation"/>
    <property type="evidence" value="ECO:0007669"/>
    <property type="project" value="InterPro"/>
</dbReference>
<accession>A0A9Q3W5A0</accession>
<gene>
    <name evidence="5" type="primary">genX</name>
    <name evidence="5" type="ORF">LZG35_12545</name>
</gene>
<name>A0A9Q3W5A0_9GAMM</name>
<evidence type="ECO:0000259" key="4">
    <source>
        <dbReference type="PROSITE" id="PS50862"/>
    </source>
</evidence>
<evidence type="ECO:0000256" key="1">
    <source>
        <dbReference type="ARBA" id="ARBA00022598"/>
    </source>
</evidence>